<dbReference type="SMART" id="SM00939">
    <property type="entry name" value="PepX_C"/>
    <property type="match status" value="1"/>
</dbReference>
<dbReference type="PANTHER" id="PTHR22946:SF9">
    <property type="entry name" value="POLYKETIDE TRANSFERASE AF380"/>
    <property type="match status" value="1"/>
</dbReference>
<dbReference type="InterPro" id="IPR013736">
    <property type="entry name" value="Xaa-Pro_dipept_C"/>
</dbReference>
<dbReference type="EMBL" id="CP024608">
    <property type="protein sequence ID" value="ATQ73740.1"/>
    <property type="molecule type" value="Genomic_DNA"/>
</dbReference>
<organism evidence="4 5">
    <name type="scientific">Massilia violaceinigra</name>
    <dbReference type="NCBI Taxonomy" id="2045208"/>
    <lineage>
        <taxon>Bacteria</taxon>
        <taxon>Pseudomonadati</taxon>
        <taxon>Pseudomonadota</taxon>
        <taxon>Betaproteobacteria</taxon>
        <taxon>Burkholderiales</taxon>
        <taxon>Oxalobacteraceae</taxon>
        <taxon>Telluria group</taxon>
        <taxon>Massilia</taxon>
    </lineage>
</organism>
<feature type="domain" description="Xaa-Pro dipeptidyl-peptidase C-terminal" evidence="3">
    <location>
        <begin position="324"/>
        <end position="566"/>
    </location>
</feature>
<dbReference type="Gene3D" id="2.60.120.260">
    <property type="entry name" value="Galactose-binding domain-like"/>
    <property type="match status" value="1"/>
</dbReference>
<protein>
    <submittedName>
        <fullName evidence="4">Hydrolase</fullName>
    </submittedName>
</protein>
<feature type="chain" id="PRO_5013743156" evidence="2">
    <location>
        <begin position="22"/>
        <end position="572"/>
    </location>
</feature>
<evidence type="ECO:0000256" key="1">
    <source>
        <dbReference type="ARBA" id="ARBA00022801"/>
    </source>
</evidence>
<dbReference type="InterPro" id="IPR000383">
    <property type="entry name" value="Xaa-Pro-like_dom"/>
</dbReference>
<name>A0A2D2DFJ0_9BURK</name>
<dbReference type="RefSeq" id="WP_099873760.1">
    <property type="nucleotide sequence ID" value="NZ_CP024608.1"/>
</dbReference>
<dbReference type="AlphaFoldDB" id="A0A2D2DFJ0"/>
<evidence type="ECO:0000313" key="5">
    <source>
        <dbReference type="Proteomes" id="UP000229897"/>
    </source>
</evidence>
<dbReference type="Gene3D" id="3.40.50.1820">
    <property type="entry name" value="alpha/beta hydrolase"/>
    <property type="match status" value="1"/>
</dbReference>
<feature type="signal peptide" evidence="2">
    <location>
        <begin position="1"/>
        <end position="21"/>
    </location>
</feature>
<keyword evidence="5" id="KW-1185">Reference proteome</keyword>
<keyword evidence="2" id="KW-0732">Signal</keyword>
<sequence length="572" mass="61134">MSRYISLSLVAMAICTPAAHASLCRPAAAGEIAGYVSPFSSPSIISPVDGTCWVPEIAITSHDGTRLMASLFLPNGAQGGAVSPGIVMVGSWATPGQYEYMGQAQRLAKGGYIVVSYTARGFHNSEGLVGVAAPADVRDVSSVLDWLQANTPVDMHNVGVSGISYGAGLSMMALAQDARFKTAVAFSGWGQLMDQMYLDGSANYTWSNVLNLLGAATGRRDPLVDQQVRILNDPDSTSAQIADVAAWAAPRSPSQFIAQINQRNAPVFISKNLQDDMFTANSSMAMFSALTGPKKLLLNKGIHALTEFPGALLGEDNYPYDEARRWFDRFLKGVRNGVDTEPQVSMQVRPANARESFGTWPAPEVAEQTWHLTPRGALRFDFSCFCRKGDKGSLAAVRNSSSAADTVHNFSDTTATTGPLPLLASIRAANDIPIVTMMQSVGLSTGVRYEGAALAAPLKIRGVPRLTVQVAPSQARAQLVAYLYDVDAIGIARLITYGSRSVHAAVPGQTLRYPIELSAAAYDIPAGHHLGIVIDTADPLYAPAVRPGERFSMRLVFDRGLESTLVLPLRQQ</sequence>
<dbReference type="InterPro" id="IPR008979">
    <property type="entry name" value="Galactose-bd-like_sf"/>
</dbReference>
<dbReference type="Pfam" id="PF02129">
    <property type="entry name" value="Peptidase_S15"/>
    <property type="match status" value="1"/>
</dbReference>
<evidence type="ECO:0000313" key="4">
    <source>
        <dbReference type="EMBL" id="ATQ73740.1"/>
    </source>
</evidence>
<dbReference type="SUPFAM" id="SSF53474">
    <property type="entry name" value="alpha/beta-Hydrolases"/>
    <property type="match status" value="1"/>
</dbReference>
<dbReference type="OrthoDB" id="9806163at2"/>
<keyword evidence="1 4" id="KW-0378">Hydrolase</keyword>
<reference evidence="4" key="1">
    <citation type="submission" date="2017-10" db="EMBL/GenBank/DDBJ databases">
        <title>Massilia psychrophilum sp. nov., a novel purple-pigmented bacterium isolated from Tianshan glacier, Xinjiang Municipality, China.</title>
        <authorList>
            <person name="Wang H."/>
        </authorList>
    </citation>
    <scope>NUCLEOTIDE SEQUENCE [LARGE SCALE GENOMIC DNA]</scope>
    <source>
        <strain evidence="4">B2</strain>
    </source>
</reference>
<dbReference type="InterPro" id="IPR029058">
    <property type="entry name" value="AB_hydrolase_fold"/>
</dbReference>
<evidence type="ECO:0000256" key="2">
    <source>
        <dbReference type="SAM" id="SignalP"/>
    </source>
</evidence>
<dbReference type="Proteomes" id="UP000229897">
    <property type="component" value="Chromosome"/>
</dbReference>
<dbReference type="GO" id="GO:0052689">
    <property type="term" value="F:carboxylic ester hydrolase activity"/>
    <property type="evidence" value="ECO:0007669"/>
    <property type="project" value="UniProtKB-ARBA"/>
</dbReference>
<dbReference type="SUPFAM" id="SSF49785">
    <property type="entry name" value="Galactose-binding domain-like"/>
    <property type="match status" value="1"/>
</dbReference>
<evidence type="ECO:0000259" key="3">
    <source>
        <dbReference type="SMART" id="SM00939"/>
    </source>
</evidence>
<proteinExistence type="predicted"/>
<dbReference type="PANTHER" id="PTHR22946">
    <property type="entry name" value="DIENELACTONE HYDROLASE DOMAIN-CONTAINING PROTEIN-RELATED"/>
    <property type="match status" value="1"/>
</dbReference>
<dbReference type="GO" id="GO:0008239">
    <property type="term" value="F:dipeptidyl-peptidase activity"/>
    <property type="evidence" value="ECO:0007669"/>
    <property type="project" value="InterPro"/>
</dbReference>
<gene>
    <name evidence="4" type="ORF">CR152_03845</name>
</gene>
<dbReference type="InterPro" id="IPR050261">
    <property type="entry name" value="FrsA_esterase"/>
</dbReference>
<accession>A0A2D2DFJ0</accession>
<dbReference type="Pfam" id="PF08530">
    <property type="entry name" value="PepX_C"/>
    <property type="match status" value="1"/>
</dbReference>
<dbReference type="KEGG" id="mass:CR152_03845"/>